<feature type="binding site" evidence="6">
    <location>
        <begin position="158"/>
        <end position="160"/>
    </location>
    <ligand>
        <name>substrate</name>
    </ligand>
</feature>
<dbReference type="InterPro" id="IPR026263">
    <property type="entry name" value="Alkaline_phosphatase_prok"/>
</dbReference>
<evidence type="ECO:0000256" key="5">
    <source>
        <dbReference type="PIRSR" id="PIRSR031924-50"/>
    </source>
</evidence>
<comment type="caution">
    <text evidence="7">The sequence shown here is derived from an EMBL/GenBank/DDBJ whole genome shotgun (WGS) entry which is preliminary data.</text>
</comment>
<dbReference type="InterPro" id="IPR017850">
    <property type="entry name" value="Alkaline_phosphatase_core_sf"/>
</dbReference>
<dbReference type="EMBL" id="JAAMPU010000103">
    <property type="protein sequence ID" value="NMH27785.1"/>
    <property type="molecule type" value="Genomic_DNA"/>
</dbReference>
<dbReference type="Gene3D" id="3.30.1360.150">
    <property type="match status" value="1"/>
</dbReference>
<keyword evidence="8" id="KW-1185">Reference proteome</keyword>
<dbReference type="CDD" id="cd16016">
    <property type="entry name" value="AP-SPAP"/>
    <property type="match status" value="1"/>
</dbReference>
<proteinExistence type="predicted"/>
<dbReference type="Pfam" id="PF01663">
    <property type="entry name" value="Phosphodiest"/>
    <property type="match status" value="1"/>
</dbReference>
<reference evidence="7" key="1">
    <citation type="submission" date="2020-02" db="EMBL/GenBank/DDBJ databases">
        <title>Flavobacterium sp. genome.</title>
        <authorList>
            <person name="Jung H.S."/>
            <person name="Baek J.H."/>
            <person name="Jeon C.O."/>
        </authorList>
    </citation>
    <scope>NUCLEOTIDE SEQUENCE</scope>
    <source>
        <strain evidence="7">SE-s28</strain>
    </source>
</reference>
<dbReference type="PANTHER" id="PTHR10151:SF120">
    <property type="entry name" value="BIS(5'-ADENOSYL)-TRIPHOSPHATASE"/>
    <property type="match status" value="1"/>
</dbReference>
<dbReference type="SUPFAM" id="SSF53649">
    <property type="entry name" value="Alkaline phosphatase-like"/>
    <property type="match status" value="1"/>
</dbReference>
<dbReference type="RefSeq" id="WP_169526790.1">
    <property type="nucleotide sequence ID" value="NZ_JAAMPU010000103.1"/>
</dbReference>
<evidence type="ECO:0000313" key="7">
    <source>
        <dbReference type="EMBL" id="NMH27785.1"/>
    </source>
</evidence>
<keyword evidence="1 5" id="KW-0597">Phosphoprotein</keyword>
<dbReference type="Proteomes" id="UP000712080">
    <property type="component" value="Unassembled WGS sequence"/>
</dbReference>
<gene>
    <name evidence="7" type="ORF">G6047_07060</name>
</gene>
<name>A0A972FUE8_9FLAO</name>
<dbReference type="NCBIfam" id="NF042991">
    <property type="entry name" value="alk_phos_PafA"/>
    <property type="match status" value="1"/>
</dbReference>
<protein>
    <submittedName>
        <fullName evidence="7">Alkaline phosphatase family protein</fullName>
    </submittedName>
</protein>
<dbReference type="PIRSF" id="PIRSF031924">
    <property type="entry name" value="Pi-irrepressible_AP"/>
    <property type="match status" value="1"/>
</dbReference>
<keyword evidence="3" id="KW-0732">Signal</keyword>
<evidence type="ECO:0000313" key="8">
    <source>
        <dbReference type="Proteomes" id="UP000712080"/>
    </source>
</evidence>
<dbReference type="Gene3D" id="3.40.720.10">
    <property type="entry name" value="Alkaline Phosphatase, subunit A"/>
    <property type="match status" value="1"/>
</dbReference>
<sequence>MFRSFFLAVFLSMTSLSFCQKQPRQPKLVIGIVVDQMRADFVYRFDQYYGEGGFRRFLSQGFDCRNTNYNYQPTITGPGHAAIYTGSVPAYNGIVANDWFDRGWGKMRYVVSDPDVLPVGTEASTGKMSPRSLLATTVTDELRLSNNKQSKVVGVCLKDRGSVLPAGHLPTAAYWFDNKTGNMVTSSYYAKDLPQWVKDFNAKKVPDSYLSKPWETLLPIEKYNLGLANGSAYRKPFTKETENKFPHDLPKIKADESYELLRKTPFGNSYTLDFAFEAIKNEQLGADDITDFLALSFSSTDYVGHQFGINSIEIQDTYARLDRDLKRLFDYIDKNIGMENVLVFLSADHGAGQTPDYLVANGIPSGFFPENGLKEKLNEVVSSTFGKADWIEDYGSQQVYLNLKTISDKKADKAAIIETLRTYLKTQPGVQEVWDISNPEALVTNGNENRQRLFNGVHPNRSGEIAIVLQPSWFEGEYSAHEGTTHGSGWTYDTHVPLLWLGWKIKNGSSSAPVSISDIAVTLSDLLNISTPNAAVGKPISDMIKK</sequence>
<dbReference type="InterPro" id="IPR002591">
    <property type="entry name" value="Phosphodiest/P_Trfase"/>
</dbReference>
<dbReference type="AlphaFoldDB" id="A0A972FUE8"/>
<keyword evidence="2 4" id="KW-0479">Metal-binding</keyword>
<organism evidence="7 8">
    <name type="scientific">Flavobacterium silvaticum</name>
    <dbReference type="NCBI Taxonomy" id="1852020"/>
    <lineage>
        <taxon>Bacteria</taxon>
        <taxon>Pseudomonadati</taxon>
        <taxon>Bacteroidota</taxon>
        <taxon>Flavobacteriia</taxon>
        <taxon>Flavobacteriales</taxon>
        <taxon>Flavobacteriaceae</taxon>
        <taxon>Flavobacterium</taxon>
    </lineage>
</organism>
<accession>A0A972FUE8</accession>
<evidence type="ECO:0000256" key="3">
    <source>
        <dbReference type="ARBA" id="ARBA00022729"/>
    </source>
</evidence>
<evidence type="ECO:0000256" key="4">
    <source>
        <dbReference type="PIRNR" id="PIRNR031924"/>
    </source>
</evidence>
<evidence type="ECO:0000256" key="2">
    <source>
        <dbReference type="ARBA" id="ARBA00022723"/>
    </source>
</evidence>
<dbReference type="GO" id="GO:0004035">
    <property type="term" value="F:alkaline phosphatase activity"/>
    <property type="evidence" value="ECO:0007669"/>
    <property type="project" value="InterPro"/>
</dbReference>
<dbReference type="GO" id="GO:0046872">
    <property type="term" value="F:metal ion binding"/>
    <property type="evidence" value="ECO:0007669"/>
    <property type="project" value="UniProtKB-KW"/>
</dbReference>
<evidence type="ECO:0000256" key="6">
    <source>
        <dbReference type="PIRSR" id="PIRSR031924-51"/>
    </source>
</evidence>
<feature type="binding site" evidence="6">
    <location>
        <position position="97"/>
    </location>
    <ligand>
        <name>substrate</name>
    </ligand>
</feature>
<feature type="active site" description="Phosphothreonine intermediate" evidence="5">
    <location>
        <position position="76"/>
    </location>
</feature>
<evidence type="ECO:0000256" key="1">
    <source>
        <dbReference type="ARBA" id="ARBA00022553"/>
    </source>
</evidence>
<dbReference type="PANTHER" id="PTHR10151">
    <property type="entry name" value="ECTONUCLEOTIDE PYROPHOSPHATASE/PHOSPHODIESTERASE"/>
    <property type="match status" value="1"/>
</dbReference>